<keyword evidence="3 6" id="KW-0812">Transmembrane</keyword>
<feature type="domain" description="Type II secretion system protein GspF" evidence="7">
    <location>
        <begin position="163"/>
        <end position="291"/>
    </location>
</feature>
<dbReference type="RefSeq" id="WP_183348402.1">
    <property type="nucleotide sequence ID" value="NZ_BLXY01000005.1"/>
</dbReference>
<evidence type="ECO:0000256" key="1">
    <source>
        <dbReference type="ARBA" id="ARBA00004651"/>
    </source>
</evidence>
<dbReference type="Proteomes" id="UP000831485">
    <property type="component" value="Chromosome"/>
</dbReference>
<protein>
    <submittedName>
        <fullName evidence="9">Type II secretion system F family protein</fullName>
    </submittedName>
</protein>
<reference evidence="8" key="2">
    <citation type="journal article" date="2021" name="Int. J. Syst. Evol. Microbiol.">
        <title>Geomonas silvestris sp. nov., Geomonas paludis sp. nov. and Geomonas limicola sp. nov., isolated from terrestrial environments, and emended description of the genus Geomonas.</title>
        <authorList>
            <person name="Itoh H."/>
            <person name="Xu Z."/>
            <person name="Masuda Y."/>
            <person name="Ushijima N."/>
            <person name="Hayakawa C."/>
            <person name="Shiratori Y."/>
            <person name="Senoo K."/>
        </authorList>
    </citation>
    <scope>NUCLEOTIDE SEQUENCE</scope>
    <source>
        <strain evidence="8">Red736</strain>
    </source>
</reference>
<dbReference type="Proteomes" id="UP000568888">
    <property type="component" value="Unassembled WGS sequence"/>
</dbReference>
<gene>
    <name evidence="8" type="ORF">GMPD_28020</name>
    <name evidence="9" type="ORF">M1B72_04770</name>
</gene>
<keyword evidence="4 6" id="KW-1133">Transmembrane helix</keyword>
<evidence type="ECO:0000256" key="5">
    <source>
        <dbReference type="ARBA" id="ARBA00023136"/>
    </source>
</evidence>
<comment type="subcellular location">
    <subcellularLocation>
        <location evidence="1">Cell membrane</location>
        <topology evidence="1">Multi-pass membrane protein</topology>
    </subcellularLocation>
</comment>
<feature type="transmembrane region" description="Helical" evidence="6">
    <location>
        <begin position="91"/>
        <end position="114"/>
    </location>
</feature>
<dbReference type="AlphaFoldDB" id="A0A6V8MZD8"/>
<feature type="transmembrane region" description="Helical" evidence="6">
    <location>
        <begin position="126"/>
        <end position="145"/>
    </location>
</feature>
<evidence type="ECO:0000256" key="3">
    <source>
        <dbReference type="ARBA" id="ARBA00022692"/>
    </source>
</evidence>
<dbReference type="Pfam" id="PF00482">
    <property type="entry name" value="T2SSF"/>
    <property type="match status" value="1"/>
</dbReference>
<dbReference type="PANTHER" id="PTHR35007:SF2">
    <property type="entry name" value="PILUS ASSEMBLE PROTEIN"/>
    <property type="match status" value="1"/>
</dbReference>
<evidence type="ECO:0000256" key="2">
    <source>
        <dbReference type="ARBA" id="ARBA00022475"/>
    </source>
</evidence>
<dbReference type="Gene3D" id="1.20.81.30">
    <property type="entry name" value="Type II secretion system (T2SS), domain F"/>
    <property type="match status" value="1"/>
</dbReference>
<accession>A0A6V8MZD8</accession>
<dbReference type="EMBL" id="CP096574">
    <property type="protein sequence ID" value="UPU37023.1"/>
    <property type="molecule type" value="Genomic_DNA"/>
</dbReference>
<evidence type="ECO:0000313" key="10">
    <source>
        <dbReference type="Proteomes" id="UP000568888"/>
    </source>
</evidence>
<keyword evidence="2" id="KW-1003">Cell membrane</keyword>
<dbReference type="InterPro" id="IPR018076">
    <property type="entry name" value="T2SS_GspF_dom"/>
</dbReference>
<keyword evidence="5 6" id="KW-0472">Membrane</keyword>
<dbReference type="InterPro" id="IPR042094">
    <property type="entry name" value="T2SS_GspF_sf"/>
</dbReference>
<dbReference type="GO" id="GO:0005886">
    <property type="term" value="C:plasma membrane"/>
    <property type="evidence" value="ECO:0007669"/>
    <property type="project" value="UniProtKB-SubCell"/>
</dbReference>
<evidence type="ECO:0000256" key="6">
    <source>
        <dbReference type="SAM" id="Phobius"/>
    </source>
</evidence>
<evidence type="ECO:0000259" key="7">
    <source>
        <dbReference type="Pfam" id="PF00482"/>
    </source>
</evidence>
<reference evidence="10" key="1">
    <citation type="submission" date="2020-06" db="EMBL/GenBank/DDBJ databases">
        <title>Draft genomic sequecing of Geomonas sp. Red736.</title>
        <authorList>
            <person name="Itoh H."/>
            <person name="Xu Z.X."/>
            <person name="Ushijima N."/>
            <person name="Masuda Y."/>
            <person name="Shiratori Y."/>
            <person name="Senoo K."/>
        </authorList>
    </citation>
    <scope>NUCLEOTIDE SEQUENCE [LARGE SCALE GENOMIC DNA]</scope>
    <source>
        <strain evidence="10">Red736</strain>
    </source>
</reference>
<proteinExistence type="predicted"/>
<organism evidence="8 10">
    <name type="scientific">Geomonas paludis</name>
    <dbReference type="NCBI Taxonomy" id="2740185"/>
    <lineage>
        <taxon>Bacteria</taxon>
        <taxon>Pseudomonadati</taxon>
        <taxon>Thermodesulfobacteriota</taxon>
        <taxon>Desulfuromonadia</taxon>
        <taxon>Geobacterales</taxon>
        <taxon>Geobacteraceae</taxon>
        <taxon>Geomonas</taxon>
    </lineage>
</organism>
<reference evidence="9" key="3">
    <citation type="submission" date="2022-04" db="EMBL/GenBank/DDBJ databases">
        <authorList>
            <person name="Liu G."/>
        </authorList>
    </citation>
    <scope>NUCLEOTIDE SEQUENCE</scope>
    <source>
        <strain evidence="9">RG22</strain>
    </source>
</reference>
<name>A0A6V8MZD8_9BACT</name>
<evidence type="ECO:0000313" key="9">
    <source>
        <dbReference type="EMBL" id="UPU37023.1"/>
    </source>
</evidence>
<sequence length="303" mass="33753">MLYLIAFTVFCSVLLLSVALSRVLLSRRNPVAQRLAAFFPTDKAVHLMPEVESGTWAYKLRRIGERMKLPKQEQSRYTKALVAGGFHRDSVHVFLGSKLLLAVALPLPYLLFVVAPKHAYFDSVNLAVLLACAIVGYLLPSYWLANKVKSRQLVIFHTLPDVLDLVTLCVEAGLSMDAALLRASEVPQLDRNPLALEIRQVTMEIRAGKPRVDALKDMAERTMVDDMRSFTTMLAQTERFGTSLSQALRSFSDDLRTKRRQAAEEAAAKTTVKLIFPLVFAIFPALLVVVLGPAVVQIARVFK</sequence>
<evidence type="ECO:0000313" key="8">
    <source>
        <dbReference type="EMBL" id="GFO64883.1"/>
    </source>
</evidence>
<feature type="transmembrane region" description="Helical" evidence="6">
    <location>
        <begin position="274"/>
        <end position="296"/>
    </location>
</feature>
<keyword evidence="11" id="KW-1185">Reference proteome</keyword>
<dbReference type="PANTHER" id="PTHR35007">
    <property type="entry name" value="INTEGRAL MEMBRANE PROTEIN-RELATED"/>
    <property type="match status" value="1"/>
</dbReference>
<evidence type="ECO:0000313" key="11">
    <source>
        <dbReference type="Proteomes" id="UP000831485"/>
    </source>
</evidence>
<dbReference type="EMBL" id="BLXY01000005">
    <property type="protein sequence ID" value="GFO64883.1"/>
    <property type="molecule type" value="Genomic_DNA"/>
</dbReference>
<evidence type="ECO:0000256" key="4">
    <source>
        <dbReference type="ARBA" id="ARBA00022989"/>
    </source>
</evidence>